<dbReference type="OrthoDB" id="88517at2759"/>
<name>A0A0N7L5Y9_PLAHL</name>
<accession>A0A0N7L5Y9</accession>
<dbReference type="AlphaFoldDB" id="A0A0N7L5Y9"/>
<sequence>MTAVNGKEQDHEDLLARLVRDLESKKTLCLVKVYAGVSQLNRHVKKISPLVHPTFGEQPGFFIDEDQLVPFRMVVFGRCMIGPYICTMLHQWAT</sequence>
<dbReference type="RefSeq" id="XP_024579172.1">
    <property type="nucleotide sequence ID" value="XM_024728723.2"/>
</dbReference>
<dbReference type="EMBL" id="CCYD01000645">
    <property type="protein sequence ID" value="CEG42803.1"/>
    <property type="molecule type" value="Genomic_DNA"/>
</dbReference>
<dbReference type="GeneID" id="36409708"/>
<proteinExistence type="predicted"/>
<evidence type="ECO:0000313" key="1">
    <source>
        <dbReference type="EMBL" id="CEG42803.1"/>
    </source>
</evidence>
<organism evidence="1 2">
    <name type="scientific">Plasmopara halstedii</name>
    <name type="common">Downy mildew of sunflower</name>
    <dbReference type="NCBI Taxonomy" id="4781"/>
    <lineage>
        <taxon>Eukaryota</taxon>
        <taxon>Sar</taxon>
        <taxon>Stramenopiles</taxon>
        <taxon>Oomycota</taxon>
        <taxon>Peronosporomycetes</taxon>
        <taxon>Peronosporales</taxon>
        <taxon>Peronosporaceae</taxon>
        <taxon>Plasmopara</taxon>
    </lineage>
</organism>
<evidence type="ECO:0000313" key="2">
    <source>
        <dbReference type="Proteomes" id="UP000054928"/>
    </source>
</evidence>
<keyword evidence="2" id="KW-1185">Reference proteome</keyword>
<dbReference type="Proteomes" id="UP000054928">
    <property type="component" value="Unassembled WGS sequence"/>
</dbReference>
<protein>
    <submittedName>
        <fullName evidence="1">Uncharacterized protein</fullName>
    </submittedName>
</protein>
<dbReference type="OMA" id="PYICNAL"/>
<reference evidence="2" key="1">
    <citation type="submission" date="2014-09" db="EMBL/GenBank/DDBJ databases">
        <authorList>
            <person name="Sharma Rahul"/>
            <person name="Thines Marco"/>
        </authorList>
    </citation>
    <scope>NUCLEOTIDE SEQUENCE [LARGE SCALE GENOMIC DNA]</scope>
</reference>